<gene>
    <name evidence="2" type="ORF">KIP89_02805</name>
</gene>
<comment type="caution">
    <text evidence="2">The sequence shown here is derived from an EMBL/GenBank/DDBJ whole genome shotgun (WGS) entry which is preliminary data.</text>
</comment>
<dbReference type="InterPro" id="IPR021457">
    <property type="entry name" value="DUF3108"/>
</dbReference>
<evidence type="ECO:0000256" key="1">
    <source>
        <dbReference type="SAM" id="SignalP"/>
    </source>
</evidence>
<dbReference type="Pfam" id="PF11306">
    <property type="entry name" value="DUF3108"/>
    <property type="match status" value="1"/>
</dbReference>
<keyword evidence="1" id="KW-0732">Signal</keyword>
<dbReference type="RefSeq" id="WP_213753884.1">
    <property type="nucleotide sequence ID" value="NZ_JAHCQH010000012.1"/>
</dbReference>
<feature type="signal peptide" evidence="1">
    <location>
        <begin position="1"/>
        <end position="24"/>
    </location>
</feature>
<dbReference type="Proteomes" id="UP001166585">
    <property type="component" value="Unassembled WGS sequence"/>
</dbReference>
<evidence type="ECO:0000313" key="2">
    <source>
        <dbReference type="EMBL" id="MBS9476031.1"/>
    </source>
</evidence>
<name>A0ABS5R2Z0_9HYPH</name>
<feature type="chain" id="PRO_5045639300" evidence="1">
    <location>
        <begin position="25"/>
        <end position="280"/>
    </location>
</feature>
<proteinExistence type="predicted"/>
<reference evidence="2" key="1">
    <citation type="submission" date="2021-05" db="EMBL/GenBank/DDBJ databases">
        <authorList>
            <person name="Sun Q."/>
            <person name="Inoue M."/>
        </authorList>
    </citation>
    <scope>NUCLEOTIDE SEQUENCE</scope>
    <source>
        <strain evidence="2">VKM B-3255</strain>
    </source>
</reference>
<protein>
    <submittedName>
        <fullName evidence="2">DUF3108 domain-containing protein</fullName>
    </submittedName>
</protein>
<accession>A0ABS5R2Z0</accession>
<keyword evidence="3" id="KW-1185">Reference proteome</keyword>
<sequence length="280" mass="29807">MHRYCLSALLALAGSGVAATSAVADGRLEARYTLSLAGLELGRAALLLEIDDRSYTASGSARLTGVAQAVSAGKGTAGARGAISRGALQPKAFAMEAETERKAEGIRLVMSNDTVTEMRVEPPVSNAPDRVPVTEKDKKNILDPMSAALILVPGGEEPLSAKACERVLSIFDGRQRYDLQLSFERMENVAADKGYSGPTVVCRIAYRPVAGHRPSRSGVKYMMNNKEMFVWLAPIAGTRMLVPFRAAVNTALGVAQIEAESFVSEPMVDKGAKPTRAQVP</sequence>
<organism evidence="2 3">
    <name type="scientific">Ancylobacter radicis</name>
    <dbReference type="NCBI Taxonomy" id="2836179"/>
    <lineage>
        <taxon>Bacteria</taxon>
        <taxon>Pseudomonadati</taxon>
        <taxon>Pseudomonadota</taxon>
        <taxon>Alphaproteobacteria</taxon>
        <taxon>Hyphomicrobiales</taxon>
        <taxon>Xanthobacteraceae</taxon>
        <taxon>Ancylobacter</taxon>
    </lineage>
</organism>
<dbReference type="EMBL" id="JAHCQH010000012">
    <property type="protein sequence ID" value="MBS9476031.1"/>
    <property type="molecule type" value="Genomic_DNA"/>
</dbReference>
<evidence type="ECO:0000313" key="3">
    <source>
        <dbReference type="Proteomes" id="UP001166585"/>
    </source>
</evidence>